<evidence type="ECO:0000313" key="3">
    <source>
        <dbReference type="EMBL" id="MDT0317689.1"/>
    </source>
</evidence>
<keyword evidence="4" id="KW-1185">Reference proteome</keyword>
<dbReference type="PANTHER" id="PTHR30290">
    <property type="entry name" value="PERIPLASMIC BINDING COMPONENT OF ABC TRANSPORTER"/>
    <property type="match status" value="1"/>
</dbReference>
<proteinExistence type="predicted"/>
<dbReference type="PIRSF" id="PIRSF002741">
    <property type="entry name" value="MppA"/>
    <property type="match status" value="1"/>
</dbReference>
<dbReference type="SUPFAM" id="SSF53850">
    <property type="entry name" value="Periplasmic binding protein-like II"/>
    <property type="match status" value="1"/>
</dbReference>
<name>A0ABU2LJE1_9ACTN</name>
<sequence length="516" mass="54838">MSHRKRIGRGTLATLSGATALSLVLVGCSDSGSSDGAAPTGGGDLVIGVTSDPDTLFPWKATQFQAVNVLQNIYGTLTELDSDMSVVPGLAEEWETSEDGLSLTFHLRSGVTFQDGSAMDSEDVVFSLESIMAEETAAVAAASLAAVESVEAPDETTVVLELASPDASLPANLASVNMAILSSDDTEEELNSQPNGTGPFTFDNRVSSQSVTLVRNEEFWGYPAALASVEFRVIPDESAIVSALQSGNVQMSVFDDPLVAQTAETGEVTVEATAQLSYHALMLNASRGDLADRNVRLAIQCAIDRQEVLDTAALGEGEVTGPITSPAYRSDPQARPCPERDLGQAEQYLADAGLSEVTINAIVSQGEYATSVNEAQNLQAQLAEAGITLELEVLESGAYVDRWVAGDFDAAVALNGGNPDPHGMYGRYFTSDGNLNPVAGYSSPELDDLFARGRAVEDPDERREIYRQISEHLEENAAWIWLFTSYSYTATTSSVQGFTPMPNGSLRFLRTTALTS</sequence>
<dbReference type="InterPro" id="IPR039424">
    <property type="entry name" value="SBP_5"/>
</dbReference>
<evidence type="ECO:0000313" key="4">
    <source>
        <dbReference type="Proteomes" id="UP001183420"/>
    </source>
</evidence>
<dbReference type="Gene3D" id="3.90.76.10">
    <property type="entry name" value="Dipeptide-binding Protein, Domain 1"/>
    <property type="match status" value="1"/>
</dbReference>
<dbReference type="Gene3D" id="3.40.190.10">
    <property type="entry name" value="Periplasmic binding protein-like II"/>
    <property type="match status" value="1"/>
</dbReference>
<dbReference type="Gene3D" id="3.10.105.10">
    <property type="entry name" value="Dipeptide-binding Protein, Domain 3"/>
    <property type="match status" value="1"/>
</dbReference>
<evidence type="ECO:0000259" key="2">
    <source>
        <dbReference type="Pfam" id="PF00496"/>
    </source>
</evidence>
<dbReference type="InterPro" id="IPR000914">
    <property type="entry name" value="SBP_5_dom"/>
</dbReference>
<dbReference type="Proteomes" id="UP001183420">
    <property type="component" value="Unassembled WGS sequence"/>
</dbReference>
<protein>
    <submittedName>
        <fullName evidence="3">ABC transporter substrate-binding protein</fullName>
    </submittedName>
</protein>
<organism evidence="3 4">
    <name type="scientific">Streptomyces millisiae</name>
    <dbReference type="NCBI Taxonomy" id="3075542"/>
    <lineage>
        <taxon>Bacteria</taxon>
        <taxon>Bacillati</taxon>
        <taxon>Actinomycetota</taxon>
        <taxon>Actinomycetes</taxon>
        <taxon>Kitasatosporales</taxon>
        <taxon>Streptomycetaceae</taxon>
        <taxon>Streptomyces</taxon>
    </lineage>
</organism>
<dbReference type="PROSITE" id="PS51257">
    <property type="entry name" value="PROKAR_LIPOPROTEIN"/>
    <property type="match status" value="1"/>
</dbReference>
<reference evidence="4" key="1">
    <citation type="submission" date="2023-07" db="EMBL/GenBank/DDBJ databases">
        <title>30 novel species of actinomycetes from the DSMZ collection.</title>
        <authorList>
            <person name="Nouioui I."/>
        </authorList>
    </citation>
    <scope>NUCLEOTIDE SEQUENCE [LARGE SCALE GENOMIC DNA]</scope>
    <source>
        <strain evidence="4">DSM 44918</strain>
    </source>
</reference>
<gene>
    <name evidence="3" type="ORF">RNC47_04950</name>
</gene>
<dbReference type="RefSeq" id="WP_311595818.1">
    <property type="nucleotide sequence ID" value="NZ_JAVREM010000003.1"/>
</dbReference>
<dbReference type="Pfam" id="PF00496">
    <property type="entry name" value="SBP_bac_5"/>
    <property type="match status" value="1"/>
</dbReference>
<dbReference type="EMBL" id="JAVREM010000003">
    <property type="protein sequence ID" value="MDT0317689.1"/>
    <property type="molecule type" value="Genomic_DNA"/>
</dbReference>
<feature type="domain" description="Solute-binding protein family 5" evidence="2">
    <location>
        <begin position="86"/>
        <end position="434"/>
    </location>
</feature>
<comment type="caution">
    <text evidence="3">The sequence shown here is derived from an EMBL/GenBank/DDBJ whole genome shotgun (WGS) entry which is preliminary data.</text>
</comment>
<dbReference type="InterPro" id="IPR030678">
    <property type="entry name" value="Peptide/Ni-bd"/>
</dbReference>
<feature type="region of interest" description="Disordered" evidence="1">
    <location>
        <begin position="320"/>
        <end position="339"/>
    </location>
</feature>
<evidence type="ECO:0000256" key="1">
    <source>
        <dbReference type="SAM" id="MobiDB-lite"/>
    </source>
</evidence>
<accession>A0ABU2LJE1</accession>